<name>A0AAQ3M1P2_9PEZI</name>
<feature type="compositionally biased region" description="Polar residues" evidence="2">
    <location>
        <begin position="948"/>
        <end position="978"/>
    </location>
</feature>
<reference evidence="3 4" key="1">
    <citation type="submission" date="2023-11" db="EMBL/GenBank/DDBJ databases">
        <title>An acidophilic fungus is an integral part of prey digestion in a carnivorous sundew plant.</title>
        <authorList>
            <person name="Tsai I.J."/>
        </authorList>
    </citation>
    <scope>NUCLEOTIDE SEQUENCE [LARGE SCALE GENOMIC DNA]</scope>
    <source>
        <strain evidence="3">169a</strain>
    </source>
</reference>
<evidence type="ECO:0000256" key="2">
    <source>
        <dbReference type="SAM" id="MobiDB-lite"/>
    </source>
</evidence>
<gene>
    <name evidence="3" type="ORF">R9X50_00123700</name>
</gene>
<evidence type="ECO:0000313" key="4">
    <source>
        <dbReference type="Proteomes" id="UP001303373"/>
    </source>
</evidence>
<feature type="region of interest" description="Disordered" evidence="2">
    <location>
        <begin position="948"/>
        <end position="1012"/>
    </location>
</feature>
<dbReference type="EMBL" id="CP138581">
    <property type="protein sequence ID" value="WPG98447.1"/>
    <property type="molecule type" value="Genomic_DNA"/>
</dbReference>
<feature type="compositionally biased region" description="Polar residues" evidence="2">
    <location>
        <begin position="436"/>
        <end position="446"/>
    </location>
</feature>
<accession>A0AAQ3M1P2</accession>
<dbReference type="GO" id="GO:0072659">
    <property type="term" value="P:protein localization to plasma membrane"/>
    <property type="evidence" value="ECO:0007669"/>
    <property type="project" value="InterPro"/>
</dbReference>
<feature type="region of interest" description="Disordered" evidence="2">
    <location>
        <begin position="436"/>
        <end position="464"/>
    </location>
</feature>
<feature type="compositionally biased region" description="Polar residues" evidence="2">
    <location>
        <begin position="991"/>
        <end position="1008"/>
    </location>
</feature>
<comment type="similarity">
    <text evidence="1">Belongs to the EFR3 family.</text>
</comment>
<keyword evidence="4" id="KW-1185">Reference proteome</keyword>
<feature type="region of interest" description="Disordered" evidence="2">
    <location>
        <begin position="630"/>
        <end position="651"/>
    </location>
</feature>
<feature type="region of interest" description="Disordered" evidence="2">
    <location>
        <begin position="843"/>
        <end position="875"/>
    </location>
</feature>
<dbReference type="PANTHER" id="PTHR47766:SF1">
    <property type="entry name" value="PROTEIN EFR3"/>
    <property type="match status" value="1"/>
</dbReference>
<dbReference type="Proteomes" id="UP001303373">
    <property type="component" value="Chromosome 2"/>
</dbReference>
<dbReference type="Pfam" id="PF21072">
    <property type="entry name" value="EFR3"/>
    <property type="match status" value="1"/>
</dbReference>
<evidence type="ECO:0000256" key="1">
    <source>
        <dbReference type="ARBA" id="ARBA00010216"/>
    </source>
</evidence>
<feature type="region of interest" description="Disordered" evidence="2">
    <location>
        <begin position="1040"/>
        <end position="1106"/>
    </location>
</feature>
<evidence type="ECO:0000313" key="3">
    <source>
        <dbReference type="EMBL" id="WPG98447.1"/>
    </source>
</evidence>
<protein>
    <submittedName>
        <fullName evidence="3">Protein efr3</fullName>
    </submittedName>
</protein>
<dbReference type="InterPro" id="IPR049150">
    <property type="entry name" value="EFR3_HEAT-like_rpt"/>
</dbReference>
<dbReference type="InterPro" id="IPR039786">
    <property type="entry name" value="EFR3"/>
</dbReference>
<organism evidence="3 4">
    <name type="scientific">Acrodontium crateriforme</name>
    <dbReference type="NCBI Taxonomy" id="150365"/>
    <lineage>
        <taxon>Eukaryota</taxon>
        <taxon>Fungi</taxon>
        <taxon>Dikarya</taxon>
        <taxon>Ascomycota</taxon>
        <taxon>Pezizomycotina</taxon>
        <taxon>Dothideomycetes</taxon>
        <taxon>Dothideomycetidae</taxon>
        <taxon>Mycosphaerellales</taxon>
        <taxon>Teratosphaeriaceae</taxon>
        <taxon>Acrodontium</taxon>
    </lineage>
</organism>
<proteinExistence type="inferred from homology"/>
<dbReference type="GO" id="GO:0005886">
    <property type="term" value="C:plasma membrane"/>
    <property type="evidence" value="ECO:0007669"/>
    <property type="project" value="TreeGrafter"/>
</dbReference>
<dbReference type="PANTHER" id="PTHR47766">
    <property type="entry name" value="PROTEIN EFR3"/>
    <property type="match status" value="1"/>
</dbReference>
<sequence>MVKTHLPAHMDSVREKCRPKHQLLILKCYPRLPKNSSADVRPNGSELSYLLYYASTRSSKLQKVGAFLEKKTTADVARFQSARVMVTLQILQALVEKVVGVGSALALITPSVLRVIREVLLHTTDISLIEATLPTWEVFCRHRDYAAFSADQEYRALYEQVVGIYADLAQKNGVKKLGKLTQSVATHDAIRLRDVGLDAIKSILFSATLAFESNGQLLDVLVPAILTNLYSEDGQYLDHLIHLSRKNDEEEKDKVNNRRISIATVRTQSGNIEKSIDADPRAAEGTVQDADELAEEETALLALDCFKMLFSTENRSQIRAGTSAMLVFLSDQISRQRPHSAEKQVPVVAPDSWAEKLFETSTEWTPVQDRFVVLVTLVEALIRLPLAEADLRHHLLYTGLIDHILRSDLNLIGLSVMDVLLGLVQQTLHVLQLNGSTTATTPQSRGRSQDEGLNHTASSNSQSDQMSVSRLRLIVRLKDCIADLAHHVYYTDQITDMISAILWRLKPNPSQSGQTSPLATAAAIEEPKAVAREASTASLQSRGDRSTTSNVFFSFEVARQMALEAVKDIIKVANSSRSVSEGGVADSRNPIPISIWEGTQWLLRDSSSGVRRAYVNAITTWMELETKKSDARLSEPKASPKKTQAQDGVNDKLARRAVSKASAKGRPEKTDNSATSTFMQLLHLACYENALQFAPSSEGDIVVLHLLLATSIRKLGVNTLKDGLPMILALQEEIAKVDLPIAKLRLGGLVHGYLWTIVDVFDFPTDAVGQAILSEITRRKQHKIWVTDISYPPMPLSRIPTASNDNSLDASFVAQEELKPFDHRQALVEKIVEAYEVKILSPMPSAPSSPGRSFALPRTTTGTDRKRASSFLAAQTPDNRLSEAVSPSYLADRTIATLLKEGLMESWSRDSCLANVALAAPKSVSLSGSRSSPTQATATGNHRALLTATSAGTSPRNSSPSSVFKSGQAASYRQQAFGSMNPRLHSESPNRRPSASTNGRNGSSSTDGKATLRIDELKRILANGGTQGGFTTGMVARHDPADDTASDSMVETESADFASEDGNYETHTGRINGATDDPARPPPNIDATHQRPGTMSGPRDAKKIPTTKKDLSALLAGITIEKDLGVAGAIGMVRPPY</sequence>
<dbReference type="AlphaFoldDB" id="A0AAQ3M1P2"/>